<keyword evidence="2" id="KW-1185">Reference proteome</keyword>
<protein>
    <submittedName>
        <fullName evidence="1">Uncharacterized protein</fullName>
    </submittedName>
</protein>
<organism evidence="1 2">
    <name type="scientific">Natronorubrum tibetense GA33</name>
    <dbReference type="NCBI Taxonomy" id="1114856"/>
    <lineage>
        <taxon>Archaea</taxon>
        <taxon>Methanobacteriati</taxon>
        <taxon>Methanobacteriota</taxon>
        <taxon>Stenosarchaea group</taxon>
        <taxon>Halobacteria</taxon>
        <taxon>Halobacteriales</taxon>
        <taxon>Natrialbaceae</taxon>
        <taxon>Natronorubrum</taxon>
    </lineage>
</organism>
<evidence type="ECO:0000313" key="2">
    <source>
        <dbReference type="Proteomes" id="UP000011599"/>
    </source>
</evidence>
<proteinExistence type="predicted"/>
<sequence>MPKIRLWSFFLSILRSRIDIQFALKKRTLGATSLRPGLQVCLSSKNDSLGFTIVEEHCCKTNKSCIRFFDEILRRICIIRNESSGSIHDAGDKRILICKFISYNNPSLFDALLPRYLTRGVVLILRLTS</sequence>
<accession>L9VKX2</accession>
<evidence type="ECO:0000313" key="1">
    <source>
        <dbReference type="EMBL" id="ELY37716.1"/>
    </source>
</evidence>
<dbReference type="Proteomes" id="UP000011599">
    <property type="component" value="Unassembled WGS sequence"/>
</dbReference>
<reference evidence="1 2" key="1">
    <citation type="journal article" date="2014" name="PLoS Genet.">
        <title>Phylogenetically driven sequencing of extremely halophilic archaea reveals strategies for static and dynamic osmo-response.</title>
        <authorList>
            <person name="Becker E.A."/>
            <person name="Seitzer P.M."/>
            <person name="Tritt A."/>
            <person name="Larsen D."/>
            <person name="Krusor M."/>
            <person name="Yao A.I."/>
            <person name="Wu D."/>
            <person name="Madern D."/>
            <person name="Eisen J.A."/>
            <person name="Darling A.E."/>
            <person name="Facciotti M.T."/>
        </authorList>
    </citation>
    <scope>NUCLEOTIDE SEQUENCE [LARGE SCALE GENOMIC DNA]</scope>
    <source>
        <strain evidence="1 2">GA33</strain>
    </source>
</reference>
<gene>
    <name evidence="1" type="ORF">C496_19450</name>
</gene>
<dbReference type="EMBL" id="AOHW01000045">
    <property type="protein sequence ID" value="ELY37716.1"/>
    <property type="molecule type" value="Genomic_DNA"/>
</dbReference>
<comment type="caution">
    <text evidence="1">The sequence shown here is derived from an EMBL/GenBank/DDBJ whole genome shotgun (WGS) entry which is preliminary data.</text>
</comment>
<dbReference type="AlphaFoldDB" id="L9VKX2"/>
<name>L9VKX2_9EURY</name>